<dbReference type="InterPro" id="IPR055127">
    <property type="entry name" value="YEATS2_3HBD"/>
</dbReference>
<evidence type="ECO:0000256" key="2">
    <source>
        <dbReference type="PROSITE-ProRule" id="PRU00376"/>
    </source>
</evidence>
<sequence>MSSYADSDEETAVDERPVKRQRLESAGLPTCRQLFLEEIDLEIALRERLQKTIQSRITWALLLQDNAARALTSSENTVFRDTSLDALEAIEIPCNVLFNRNVRPTERLVPVVSSTPQVEPLPSAHNAAIPQAAPSRTRGVNRTPARVPPKRLLFLRNNATNPPQIVKLACSDCARTDFSSLQGLLNHCRLRHKREFGSHDECVQSSAILVEGEEQRNWVVANGTEVAGISIPGLRRLFEIAVGGNRDVLPIPLPIAPVEPEEEQVAAEIIDMPIPREEPHSKSGSSTPLLTRTLGYHEDTPALAPFLGRAPKQRCINVDMPDQYVDPFSNTTETSILAKRWRARYAGRSEIVAPVTPEEDIVTLSSPKVLQQTVDEQPDSEQTISQHVGTRFHIVARVGVEDQSFWITPGKRLQSAPHHTHRWRLSVTSPSYSLPLTSFLDKVTIRCLSDPAPSTLIQPMTLDRPPFVATSTTDRPFLASLEFTWASPGRNAPMAIEHWVELDPLHLNTPVSGDKQVFDVELDRNTELLAARQDSAVVSWDFDDLPETDAPDQAAPTLNSDHTISPAERYLNDQKHDSPDNQRLRSLLSQVPLTLKDVKGRMTRKMPYHVAATPMHFLNLVHGRRKAVEWARARTLHELYKEACVDDARPASDGPTRATLSIADVYHWLETEGHFPRTVKLKISPTSRQRPSAPNVTGDLSLSVRSGLFCHRCGLHKSCHPSIEIPVKQEANSHSNAEPCAVFITEPAHPPVVDISKLLQTTVPTTVVIARPTSDISWPPGDLLAIAEPSMVLAIQGLLRRDLSCFGEIISMPRAGFGLIGSRNPTKSQIEEQLAPLAVLSLLTRSVAKRLLGGAVAVYREDERASQPHRRTKGLANQRLLTPSHLFRMLNPDLGHGTATHMAAVLIGRLGSRAEGVQVQEN</sequence>
<dbReference type="PROSITE" id="PS51037">
    <property type="entry name" value="YEATS"/>
    <property type="match status" value="1"/>
</dbReference>
<dbReference type="InterPro" id="IPR058706">
    <property type="entry name" value="zf-C2H2_AHC1-like"/>
</dbReference>
<dbReference type="Pfam" id="PF25909">
    <property type="entry name" value="zf-C2H2_AHC1"/>
    <property type="match status" value="1"/>
</dbReference>
<dbReference type="Gene3D" id="2.60.40.1970">
    <property type="entry name" value="YEATS domain"/>
    <property type="match status" value="1"/>
</dbReference>
<dbReference type="OrthoDB" id="1741717at2759"/>
<proteinExistence type="predicted"/>
<evidence type="ECO:0000313" key="4">
    <source>
        <dbReference type="EMBL" id="KAH8104757.1"/>
    </source>
</evidence>
<feature type="domain" description="YEATS" evidence="3">
    <location>
        <begin position="388"/>
        <end position="532"/>
    </location>
</feature>
<dbReference type="InterPro" id="IPR038704">
    <property type="entry name" value="YEAST_sf"/>
</dbReference>
<evidence type="ECO:0000259" key="3">
    <source>
        <dbReference type="PROSITE" id="PS51037"/>
    </source>
</evidence>
<organism evidence="4 5">
    <name type="scientific">Cristinia sonorae</name>
    <dbReference type="NCBI Taxonomy" id="1940300"/>
    <lineage>
        <taxon>Eukaryota</taxon>
        <taxon>Fungi</taxon>
        <taxon>Dikarya</taxon>
        <taxon>Basidiomycota</taxon>
        <taxon>Agaricomycotina</taxon>
        <taxon>Agaricomycetes</taxon>
        <taxon>Agaricomycetidae</taxon>
        <taxon>Agaricales</taxon>
        <taxon>Pleurotineae</taxon>
        <taxon>Stephanosporaceae</taxon>
        <taxon>Cristinia</taxon>
    </lineage>
</organism>
<name>A0A8K0UVK1_9AGAR</name>
<gene>
    <name evidence="4" type="ORF">BXZ70DRAFT_613963</name>
</gene>
<dbReference type="EMBL" id="JAEVFJ010000005">
    <property type="protein sequence ID" value="KAH8104757.1"/>
    <property type="molecule type" value="Genomic_DNA"/>
</dbReference>
<keyword evidence="1 2" id="KW-0539">Nucleus</keyword>
<comment type="caution">
    <text evidence="4">The sequence shown here is derived from an EMBL/GenBank/DDBJ whole genome shotgun (WGS) entry which is preliminary data.</text>
</comment>
<dbReference type="Proteomes" id="UP000813824">
    <property type="component" value="Unassembled WGS sequence"/>
</dbReference>
<dbReference type="InterPro" id="IPR055129">
    <property type="entry name" value="YEATS_dom"/>
</dbReference>
<dbReference type="AlphaFoldDB" id="A0A8K0UVK1"/>
<dbReference type="Pfam" id="PF22951">
    <property type="entry name" value="3HBD"/>
    <property type="match status" value="1"/>
</dbReference>
<accession>A0A8K0UVK1</accession>
<comment type="subcellular location">
    <subcellularLocation>
        <location evidence="2">Nucleus</location>
    </subcellularLocation>
</comment>
<evidence type="ECO:0000313" key="5">
    <source>
        <dbReference type="Proteomes" id="UP000813824"/>
    </source>
</evidence>
<evidence type="ECO:0000256" key="1">
    <source>
        <dbReference type="ARBA" id="ARBA00023242"/>
    </source>
</evidence>
<dbReference type="GO" id="GO:0005634">
    <property type="term" value="C:nucleus"/>
    <property type="evidence" value="ECO:0007669"/>
    <property type="project" value="UniProtKB-SubCell"/>
</dbReference>
<keyword evidence="5" id="KW-1185">Reference proteome</keyword>
<reference evidence="4" key="1">
    <citation type="journal article" date="2021" name="New Phytol.">
        <title>Evolutionary innovations through gain and loss of genes in the ectomycorrhizal Boletales.</title>
        <authorList>
            <person name="Wu G."/>
            <person name="Miyauchi S."/>
            <person name="Morin E."/>
            <person name="Kuo A."/>
            <person name="Drula E."/>
            <person name="Varga T."/>
            <person name="Kohler A."/>
            <person name="Feng B."/>
            <person name="Cao Y."/>
            <person name="Lipzen A."/>
            <person name="Daum C."/>
            <person name="Hundley H."/>
            <person name="Pangilinan J."/>
            <person name="Johnson J."/>
            <person name="Barry K."/>
            <person name="LaButti K."/>
            <person name="Ng V."/>
            <person name="Ahrendt S."/>
            <person name="Min B."/>
            <person name="Choi I.G."/>
            <person name="Park H."/>
            <person name="Plett J.M."/>
            <person name="Magnuson J."/>
            <person name="Spatafora J.W."/>
            <person name="Nagy L.G."/>
            <person name="Henrissat B."/>
            <person name="Grigoriev I.V."/>
            <person name="Yang Z.L."/>
            <person name="Xu J."/>
            <person name="Martin F.M."/>
        </authorList>
    </citation>
    <scope>NUCLEOTIDE SEQUENCE</scope>
    <source>
        <strain evidence="4">KKN 215</strain>
    </source>
</reference>
<protein>
    <recommendedName>
        <fullName evidence="3">YEATS domain-containing protein</fullName>
    </recommendedName>
</protein>